<dbReference type="AlphaFoldDB" id="A0A0D9WWX0"/>
<evidence type="ECO:0000256" key="1">
    <source>
        <dbReference type="SAM" id="MobiDB-lite"/>
    </source>
</evidence>
<feature type="region of interest" description="Disordered" evidence="1">
    <location>
        <begin position="1"/>
        <end position="57"/>
    </location>
</feature>
<feature type="compositionally biased region" description="Low complexity" evidence="1">
    <location>
        <begin position="10"/>
        <end position="57"/>
    </location>
</feature>
<reference evidence="2" key="3">
    <citation type="submission" date="2015-04" db="UniProtKB">
        <authorList>
            <consortium name="EnsemblPlants"/>
        </authorList>
    </citation>
    <scope>IDENTIFICATION</scope>
</reference>
<evidence type="ECO:0000313" key="2">
    <source>
        <dbReference type="EnsemblPlants" id="LPERR07G06490.1"/>
    </source>
</evidence>
<reference evidence="3" key="2">
    <citation type="submission" date="2013-12" db="EMBL/GenBank/DDBJ databases">
        <authorList>
            <person name="Yu Y."/>
            <person name="Lee S."/>
            <person name="de Baynast K."/>
            <person name="Wissotski M."/>
            <person name="Liu L."/>
            <person name="Talag J."/>
            <person name="Goicoechea J."/>
            <person name="Angelova A."/>
            <person name="Jetty R."/>
            <person name="Kudrna D."/>
            <person name="Golser W."/>
            <person name="Rivera L."/>
            <person name="Zhang J."/>
            <person name="Wing R."/>
        </authorList>
    </citation>
    <scope>NUCLEOTIDE SEQUENCE</scope>
</reference>
<proteinExistence type="predicted"/>
<dbReference type="HOGENOM" id="CLU_2486634_0_0_1"/>
<organism evidence="2 3">
    <name type="scientific">Leersia perrieri</name>
    <dbReference type="NCBI Taxonomy" id="77586"/>
    <lineage>
        <taxon>Eukaryota</taxon>
        <taxon>Viridiplantae</taxon>
        <taxon>Streptophyta</taxon>
        <taxon>Embryophyta</taxon>
        <taxon>Tracheophyta</taxon>
        <taxon>Spermatophyta</taxon>
        <taxon>Magnoliopsida</taxon>
        <taxon>Liliopsida</taxon>
        <taxon>Poales</taxon>
        <taxon>Poaceae</taxon>
        <taxon>BOP clade</taxon>
        <taxon>Oryzoideae</taxon>
        <taxon>Oryzeae</taxon>
        <taxon>Oryzinae</taxon>
        <taxon>Leersia</taxon>
    </lineage>
</organism>
<name>A0A0D9WWX0_9ORYZ</name>
<evidence type="ECO:0000313" key="3">
    <source>
        <dbReference type="Proteomes" id="UP000032180"/>
    </source>
</evidence>
<protein>
    <submittedName>
        <fullName evidence="2">Uncharacterized protein</fullName>
    </submittedName>
</protein>
<accession>A0A0D9WWX0</accession>
<reference evidence="2 3" key="1">
    <citation type="submission" date="2012-08" db="EMBL/GenBank/DDBJ databases">
        <title>Oryza genome evolution.</title>
        <authorList>
            <person name="Wing R.A."/>
        </authorList>
    </citation>
    <scope>NUCLEOTIDE SEQUENCE</scope>
</reference>
<keyword evidence="3" id="KW-1185">Reference proteome</keyword>
<dbReference type="Proteomes" id="UP000032180">
    <property type="component" value="Chromosome 7"/>
</dbReference>
<dbReference type="EnsemblPlants" id="LPERR07G06490.1">
    <property type="protein sequence ID" value="LPERR07G06490.1"/>
    <property type="gene ID" value="LPERR07G06490"/>
</dbReference>
<sequence>MRRPARRRVAVPAGGRAAPAAARHGAGRGSRAAARCGERSGGAARSGESCAGARRAPAARGELRGRLGCSRWLGWARLRHVKARRLR</sequence>
<dbReference type="Gramene" id="LPERR07G06490.1">
    <property type="protein sequence ID" value="LPERR07G06490.1"/>
    <property type="gene ID" value="LPERR07G06490"/>
</dbReference>